<evidence type="ECO:0000256" key="1">
    <source>
        <dbReference type="ARBA" id="ARBA00004167"/>
    </source>
</evidence>
<evidence type="ECO:0000256" key="5">
    <source>
        <dbReference type="SAM" id="MobiDB-lite"/>
    </source>
</evidence>
<dbReference type="GO" id="GO:0016020">
    <property type="term" value="C:membrane"/>
    <property type="evidence" value="ECO:0007669"/>
    <property type="project" value="UniProtKB-SubCell"/>
</dbReference>
<dbReference type="PANTHER" id="PTHR31234">
    <property type="entry name" value="LATE EMBRYOGENESIS ABUNDANT (LEA) HYDROXYPROLINE-RICH GLYCOPROTEIN FAMILY"/>
    <property type="match status" value="1"/>
</dbReference>
<dbReference type="Gene3D" id="2.60.40.1820">
    <property type="match status" value="1"/>
</dbReference>
<evidence type="ECO:0000256" key="6">
    <source>
        <dbReference type="SAM" id="Phobius"/>
    </source>
</evidence>
<reference evidence="8 9" key="1">
    <citation type="submission" date="2015-04" db="EMBL/GenBank/DDBJ databases">
        <title>Complete genome sequence of Schizopora paradoxa KUC8140, a cosmopolitan wood degrader in East Asia.</title>
        <authorList>
            <consortium name="DOE Joint Genome Institute"/>
            <person name="Min B."/>
            <person name="Park H."/>
            <person name="Jang Y."/>
            <person name="Kim J.-J."/>
            <person name="Kim K.H."/>
            <person name="Pangilinan J."/>
            <person name="Lipzen A."/>
            <person name="Riley R."/>
            <person name="Grigoriev I.V."/>
            <person name="Spatafora J.W."/>
            <person name="Choi I.-G."/>
        </authorList>
    </citation>
    <scope>NUCLEOTIDE SEQUENCE [LARGE SCALE GENOMIC DNA]</scope>
    <source>
        <strain evidence="8 9">KUC8140</strain>
    </source>
</reference>
<evidence type="ECO:0000313" key="8">
    <source>
        <dbReference type="EMBL" id="KLO11893.1"/>
    </source>
</evidence>
<dbReference type="EMBL" id="KQ085990">
    <property type="protein sequence ID" value="KLO11893.1"/>
    <property type="molecule type" value="Genomic_DNA"/>
</dbReference>
<keyword evidence="9" id="KW-1185">Reference proteome</keyword>
<dbReference type="STRING" id="27342.A0A0H2RQY7"/>
<proteinExistence type="predicted"/>
<keyword evidence="4 6" id="KW-0472">Membrane</keyword>
<dbReference type="Pfam" id="PF03168">
    <property type="entry name" value="LEA_2"/>
    <property type="match status" value="1"/>
</dbReference>
<dbReference type="InterPro" id="IPR044839">
    <property type="entry name" value="NDR1-like"/>
</dbReference>
<dbReference type="PANTHER" id="PTHR31234:SF2">
    <property type="entry name" value="OS05G0199100 PROTEIN"/>
    <property type="match status" value="1"/>
</dbReference>
<evidence type="ECO:0000256" key="4">
    <source>
        <dbReference type="ARBA" id="ARBA00023136"/>
    </source>
</evidence>
<protein>
    <recommendedName>
        <fullName evidence="7">Late embryogenesis abundant protein LEA-2 subgroup domain-containing protein</fullName>
    </recommendedName>
</protein>
<dbReference type="SUPFAM" id="SSF117070">
    <property type="entry name" value="LEA14-like"/>
    <property type="match status" value="1"/>
</dbReference>
<evidence type="ECO:0000259" key="7">
    <source>
        <dbReference type="Pfam" id="PF03168"/>
    </source>
</evidence>
<keyword evidence="3 6" id="KW-1133">Transmembrane helix</keyword>
<dbReference type="GO" id="GO:0098542">
    <property type="term" value="P:defense response to other organism"/>
    <property type="evidence" value="ECO:0007669"/>
    <property type="project" value="InterPro"/>
</dbReference>
<dbReference type="AlphaFoldDB" id="A0A0H2RQY7"/>
<accession>A0A0H2RQY7</accession>
<evidence type="ECO:0000313" key="9">
    <source>
        <dbReference type="Proteomes" id="UP000053477"/>
    </source>
</evidence>
<dbReference type="OrthoDB" id="20273at2759"/>
<comment type="subcellular location">
    <subcellularLocation>
        <location evidence="1">Membrane</location>
        <topology evidence="1">Single-pass membrane protein</topology>
    </subcellularLocation>
</comment>
<organism evidence="8 9">
    <name type="scientific">Schizopora paradoxa</name>
    <dbReference type="NCBI Taxonomy" id="27342"/>
    <lineage>
        <taxon>Eukaryota</taxon>
        <taxon>Fungi</taxon>
        <taxon>Dikarya</taxon>
        <taxon>Basidiomycota</taxon>
        <taxon>Agaricomycotina</taxon>
        <taxon>Agaricomycetes</taxon>
        <taxon>Hymenochaetales</taxon>
        <taxon>Schizoporaceae</taxon>
        <taxon>Schizopora</taxon>
    </lineage>
</organism>
<feature type="transmembrane region" description="Helical" evidence="6">
    <location>
        <begin position="133"/>
        <end position="156"/>
    </location>
</feature>
<evidence type="ECO:0000256" key="3">
    <source>
        <dbReference type="ARBA" id="ARBA00022989"/>
    </source>
</evidence>
<sequence length="323" mass="36166">MSYRDPYYPPQAPQRYEQPYRDQDEYDPYYNTGNTTNDNAYHPTYDQSGYRDADMDDEAYPHPSRFQEPRDTSPDLGNVPVGGEKTERSKYEAAGFPPVLRPPKDTGAIRLWRQDFHGGLWTRGSRGRCIGRFCCCSFFIAIFLIVSIVLTLLIWIRPPDVQINNVAFPSNGSAFQVTTTSLNLNLGVNISVANPNYFQIDLSKVKADLTYPINNLDVGGGQKNDIQFKPHTETTFNFPFTLTYNEADDPNKTVLNDILSRCGITGQKQNLDINYKITLGIKVFFVTISPSFSNSFSFECPVDASDLQALLNGAGISIPGTSS</sequence>
<name>A0A0H2RQY7_9AGAM</name>
<dbReference type="InterPro" id="IPR004864">
    <property type="entry name" value="LEA_2"/>
</dbReference>
<dbReference type="InParanoid" id="A0A0H2RQY7"/>
<keyword evidence="2 6" id="KW-0812">Transmembrane</keyword>
<evidence type="ECO:0000256" key="2">
    <source>
        <dbReference type="ARBA" id="ARBA00022692"/>
    </source>
</evidence>
<feature type="region of interest" description="Disordered" evidence="5">
    <location>
        <begin position="1"/>
        <end position="88"/>
    </location>
</feature>
<gene>
    <name evidence="8" type="ORF">SCHPADRAFT_854762</name>
</gene>
<feature type="domain" description="Late embryogenesis abundant protein LEA-2 subgroup" evidence="7">
    <location>
        <begin position="190"/>
        <end position="286"/>
    </location>
</feature>
<dbReference type="Proteomes" id="UP000053477">
    <property type="component" value="Unassembled WGS sequence"/>
</dbReference>